<evidence type="ECO:0000313" key="2">
    <source>
        <dbReference type="Proteomes" id="UP001066276"/>
    </source>
</evidence>
<sequence>MGLRGVCACLLHFRLGAEPGVRAAPTVLPGARLCAARAPGSGALLLSTPPAVKNREGGKLSSIFMDLFLPHSLRGEEKPDLLVFFLQSDVLRTSSKVLGSGAKDI</sequence>
<dbReference type="AlphaFoldDB" id="A0AAV7N339"/>
<proteinExistence type="predicted"/>
<reference evidence="1" key="1">
    <citation type="journal article" date="2022" name="bioRxiv">
        <title>Sequencing and chromosome-scale assembly of the giantPleurodeles waltlgenome.</title>
        <authorList>
            <person name="Brown T."/>
            <person name="Elewa A."/>
            <person name="Iarovenko S."/>
            <person name="Subramanian E."/>
            <person name="Araus A.J."/>
            <person name="Petzold A."/>
            <person name="Susuki M."/>
            <person name="Suzuki K.-i.T."/>
            <person name="Hayashi T."/>
            <person name="Toyoda A."/>
            <person name="Oliveira C."/>
            <person name="Osipova E."/>
            <person name="Leigh N.D."/>
            <person name="Simon A."/>
            <person name="Yun M.H."/>
        </authorList>
    </citation>
    <scope>NUCLEOTIDE SEQUENCE</scope>
    <source>
        <strain evidence="1">20211129_DDA</strain>
        <tissue evidence="1">Liver</tissue>
    </source>
</reference>
<name>A0AAV7N339_PLEWA</name>
<organism evidence="1 2">
    <name type="scientific">Pleurodeles waltl</name>
    <name type="common">Iberian ribbed newt</name>
    <dbReference type="NCBI Taxonomy" id="8319"/>
    <lineage>
        <taxon>Eukaryota</taxon>
        <taxon>Metazoa</taxon>
        <taxon>Chordata</taxon>
        <taxon>Craniata</taxon>
        <taxon>Vertebrata</taxon>
        <taxon>Euteleostomi</taxon>
        <taxon>Amphibia</taxon>
        <taxon>Batrachia</taxon>
        <taxon>Caudata</taxon>
        <taxon>Salamandroidea</taxon>
        <taxon>Salamandridae</taxon>
        <taxon>Pleurodelinae</taxon>
        <taxon>Pleurodeles</taxon>
    </lineage>
</organism>
<protein>
    <submittedName>
        <fullName evidence="1">Uncharacterized protein</fullName>
    </submittedName>
</protein>
<keyword evidence="2" id="KW-1185">Reference proteome</keyword>
<accession>A0AAV7N339</accession>
<comment type="caution">
    <text evidence="1">The sequence shown here is derived from an EMBL/GenBank/DDBJ whole genome shotgun (WGS) entry which is preliminary data.</text>
</comment>
<dbReference type="Proteomes" id="UP001066276">
    <property type="component" value="Chromosome 9"/>
</dbReference>
<gene>
    <name evidence="1" type="ORF">NDU88_007764</name>
</gene>
<dbReference type="EMBL" id="JANPWB010000013">
    <property type="protein sequence ID" value="KAJ1110412.1"/>
    <property type="molecule type" value="Genomic_DNA"/>
</dbReference>
<evidence type="ECO:0000313" key="1">
    <source>
        <dbReference type="EMBL" id="KAJ1110412.1"/>
    </source>
</evidence>